<evidence type="ECO:0008006" key="3">
    <source>
        <dbReference type="Google" id="ProtNLM"/>
    </source>
</evidence>
<dbReference type="PROSITE" id="PS51257">
    <property type="entry name" value="PROKAR_LIPOPROTEIN"/>
    <property type="match status" value="1"/>
</dbReference>
<evidence type="ECO:0000313" key="2">
    <source>
        <dbReference type="Proteomes" id="UP000033497"/>
    </source>
</evidence>
<evidence type="ECO:0000313" key="1">
    <source>
        <dbReference type="EMBL" id="KJJ39702.1"/>
    </source>
</evidence>
<reference evidence="1 2" key="1">
    <citation type="submission" date="2014-10" db="EMBL/GenBank/DDBJ databases">
        <title>Genome sequencing of Vitellibacter vladivostokensis KMM 3516.</title>
        <authorList>
            <person name="Thevarajoo S."/>
            <person name="Selvaratnam C."/>
            <person name="Goh K.M."/>
            <person name="Chong C.S."/>
        </authorList>
    </citation>
    <scope>NUCLEOTIDE SEQUENCE [LARGE SCALE GENOMIC DNA]</scope>
    <source>
        <strain evidence="1 2">KMM 3516</strain>
    </source>
</reference>
<protein>
    <recommendedName>
        <fullName evidence="3">Lipoprotein</fullName>
    </recommendedName>
</protein>
<name>A0ABR5DLQ5_9FLAO</name>
<accession>A0ABR5DLQ5</accession>
<keyword evidence="2" id="KW-1185">Reference proteome</keyword>
<dbReference type="Proteomes" id="UP000033497">
    <property type="component" value="Unassembled WGS sequence"/>
</dbReference>
<dbReference type="EMBL" id="JSVU01000001">
    <property type="protein sequence ID" value="KJJ39702.1"/>
    <property type="molecule type" value="Genomic_DNA"/>
</dbReference>
<sequence>MKYYLFVLVIFSALISCNNDDDQDDCWSTFETAYVQSVIAPSTGTVGETIAIDVIFSVSNGCGIFNKFEETITGNSRTITVNAEYECRPCTQAIETITVVYSFTPSASGDYELKFESGENQYIIVDVNIQ</sequence>
<organism evidence="1 2">
    <name type="scientific">Aequorivita vladivostokensis</name>
    <dbReference type="NCBI Taxonomy" id="171194"/>
    <lineage>
        <taxon>Bacteria</taxon>
        <taxon>Pseudomonadati</taxon>
        <taxon>Bacteroidota</taxon>
        <taxon>Flavobacteriia</taxon>
        <taxon>Flavobacteriales</taxon>
        <taxon>Flavobacteriaceae</taxon>
        <taxon>Aequorivita</taxon>
    </lineage>
</organism>
<comment type="caution">
    <text evidence="1">The sequence shown here is derived from an EMBL/GenBank/DDBJ whole genome shotgun (WGS) entry which is preliminary data.</text>
</comment>
<proteinExistence type="predicted"/>
<gene>
    <name evidence="1" type="ORF">MB09_00535</name>
</gene>
<dbReference type="RefSeq" id="WP_045078916.1">
    <property type="nucleotide sequence ID" value="NZ_JSVU01000001.1"/>
</dbReference>